<organism evidence="2 3">
    <name type="scientific">Lithospermum erythrorhizon</name>
    <name type="common">Purple gromwell</name>
    <name type="synonym">Lithospermum officinale var. erythrorhizon</name>
    <dbReference type="NCBI Taxonomy" id="34254"/>
    <lineage>
        <taxon>Eukaryota</taxon>
        <taxon>Viridiplantae</taxon>
        <taxon>Streptophyta</taxon>
        <taxon>Embryophyta</taxon>
        <taxon>Tracheophyta</taxon>
        <taxon>Spermatophyta</taxon>
        <taxon>Magnoliopsida</taxon>
        <taxon>eudicotyledons</taxon>
        <taxon>Gunneridae</taxon>
        <taxon>Pentapetalae</taxon>
        <taxon>asterids</taxon>
        <taxon>lamiids</taxon>
        <taxon>Boraginales</taxon>
        <taxon>Boraginaceae</taxon>
        <taxon>Boraginoideae</taxon>
        <taxon>Lithospermeae</taxon>
        <taxon>Lithospermum</taxon>
    </lineage>
</organism>
<dbReference type="AlphaFoldDB" id="A0AAV3NR74"/>
<protein>
    <submittedName>
        <fullName evidence="2">Uncharacterized protein</fullName>
    </submittedName>
</protein>
<accession>A0AAV3NR74</accession>
<gene>
    <name evidence="2" type="ORF">LIER_42682</name>
</gene>
<dbReference type="Proteomes" id="UP001454036">
    <property type="component" value="Unassembled WGS sequence"/>
</dbReference>
<name>A0AAV3NR74_LITER</name>
<evidence type="ECO:0000313" key="3">
    <source>
        <dbReference type="Proteomes" id="UP001454036"/>
    </source>
</evidence>
<evidence type="ECO:0000313" key="2">
    <source>
        <dbReference type="EMBL" id="GAA0141869.1"/>
    </source>
</evidence>
<proteinExistence type="predicted"/>
<feature type="compositionally biased region" description="Gly residues" evidence="1">
    <location>
        <begin position="82"/>
        <end position="91"/>
    </location>
</feature>
<feature type="region of interest" description="Disordered" evidence="1">
    <location>
        <begin position="82"/>
        <end position="106"/>
    </location>
</feature>
<dbReference type="EMBL" id="BAABME010030554">
    <property type="protein sequence ID" value="GAA0141869.1"/>
    <property type="molecule type" value="Genomic_DNA"/>
</dbReference>
<comment type="caution">
    <text evidence="2">The sequence shown here is derived from an EMBL/GenBank/DDBJ whole genome shotgun (WGS) entry which is preliminary data.</text>
</comment>
<reference evidence="2 3" key="1">
    <citation type="submission" date="2024-01" db="EMBL/GenBank/DDBJ databases">
        <title>The complete chloroplast genome sequence of Lithospermum erythrorhizon: insights into the phylogenetic relationship among Boraginaceae species and the maternal lineages of purple gromwells.</title>
        <authorList>
            <person name="Okada T."/>
            <person name="Watanabe K."/>
        </authorList>
    </citation>
    <scope>NUCLEOTIDE SEQUENCE [LARGE SCALE GENOMIC DNA]</scope>
</reference>
<keyword evidence="3" id="KW-1185">Reference proteome</keyword>
<evidence type="ECO:0000256" key="1">
    <source>
        <dbReference type="SAM" id="MobiDB-lite"/>
    </source>
</evidence>
<sequence>MVVIVSGEEEGIAVDEEMVVVIGGGGLFIGKGGGGIRDSGGDCDVGLLLGKNRGYLWKIIGEGDYGGGVWGCFIGKNGGRGRGGDGDGGGHVCFSRRKNGDGDVKR</sequence>